<feature type="domain" description="CRESS-DNA virus Rep endonuclease" evidence="23">
    <location>
        <begin position="1"/>
        <end position="95"/>
    </location>
</feature>
<evidence type="ECO:0000256" key="13">
    <source>
        <dbReference type="ARBA" id="ARBA00022759"/>
    </source>
</evidence>
<dbReference type="GO" id="GO:0046872">
    <property type="term" value="F:metal ion binding"/>
    <property type="evidence" value="ECO:0007669"/>
    <property type="project" value="UniProtKB-KW"/>
</dbReference>
<evidence type="ECO:0000256" key="8">
    <source>
        <dbReference type="ARBA" id="ARBA00022695"/>
    </source>
</evidence>
<comment type="similarity">
    <text evidence="4">Belongs to the nanoviruses/circoviruses replication-associated protein family.</text>
</comment>
<evidence type="ECO:0000256" key="22">
    <source>
        <dbReference type="ARBA" id="ARBA00049360"/>
    </source>
</evidence>
<keyword evidence="7" id="KW-0808">Transferase</keyword>
<evidence type="ECO:0000313" key="24">
    <source>
        <dbReference type="EMBL" id="ALE29793.1"/>
    </source>
</evidence>
<keyword evidence="6" id="KW-1048">Host nucleus</keyword>
<keyword evidence="10" id="KW-0540">Nuclease</keyword>
<dbReference type="InterPro" id="IPR049912">
    <property type="entry name" value="CRESS_DNA_REP"/>
</dbReference>
<evidence type="ECO:0000256" key="14">
    <source>
        <dbReference type="ARBA" id="ARBA00022801"/>
    </source>
</evidence>
<organism evidence="24 25">
    <name type="scientific">Lake Sarah-associated circular virus-44</name>
    <dbReference type="NCBI Taxonomy" id="1685773"/>
    <lineage>
        <taxon>Viruses</taxon>
        <taxon>Monodnaviria</taxon>
        <taxon>Shotokuvirae</taxon>
        <taxon>Cressdnaviricota</taxon>
        <taxon>Arfiviricetes</taxon>
        <taxon>Saturnivirales</taxon>
        <taxon>Kanorauviridae</taxon>
        <taxon>Sakkuthvirus</taxon>
        <taxon>Sakkuthvirus culiziae</taxon>
    </lineage>
</organism>
<evidence type="ECO:0000256" key="20">
    <source>
        <dbReference type="ARBA" id="ARBA00030754"/>
    </source>
</evidence>
<evidence type="ECO:0000256" key="16">
    <source>
        <dbReference type="ARBA" id="ARBA00022840"/>
    </source>
</evidence>
<evidence type="ECO:0000256" key="11">
    <source>
        <dbReference type="ARBA" id="ARBA00022723"/>
    </source>
</evidence>
<evidence type="ECO:0000256" key="10">
    <source>
        <dbReference type="ARBA" id="ARBA00022722"/>
    </source>
</evidence>
<dbReference type="SUPFAM" id="SSF52540">
    <property type="entry name" value="P-loop containing nucleoside triphosphate hydrolases"/>
    <property type="match status" value="1"/>
</dbReference>
<evidence type="ECO:0000256" key="15">
    <source>
        <dbReference type="ARBA" id="ARBA00022806"/>
    </source>
</evidence>
<dbReference type="GO" id="GO:0003677">
    <property type="term" value="F:DNA binding"/>
    <property type="evidence" value="ECO:0007669"/>
    <property type="project" value="UniProtKB-KW"/>
</dbReference>
<dbReference type="GO" id="GO:0006260">
    <property type="term" value="P:DNA replication"/>
    <property type="evidence" value="ECO:0007669"/>
    <property type="project" value="UniProtKB-KW"/>
</dbReference>
<keyword evidence="12" id="KW-0547">Nucleotide-binding</keyword>
<proteinExistence type="inferred from homology"/>
<dbReference type="GO" id="GO:0003723">
    <property type="term" value="F:RNA binding"/>
    <property type="evidence" value="ECO:0007669"/>
    <property type="project" value="InterPro"/>
</dbReference>
<dbReference type="EMBL" id="KP153500">
    <property type="protein sequence ID" value="ALE29793.1"/>
    <property type="molecule type" value="Genomic_DNA"/>
</dbReference>
<evidence type="ECO:0000256" key="5">
    <source>
        <dbReference type="ARBA" id="ARBA00014531"/>
    </source>
</evidence>
<reference evidence="24 25" key="1">
    <citation type="journal article" date="2016" name="Infect. Genet. Evol.">
        <title>Diverse circular replication-associated protein encoding viruses circulating in invertebrates within a lake ecosystem.</title>
        <authorList>
            <person name="Dayaram A."/>
            <person name="Galatowitsch M.L."/>
            <person name="Arguello-Astorga G.R."/>
            <person name="van Bysterveldt K."/>
            <person name="Kraberger S."/>
            <person name="Stainton D."/>
            <person name="Harding J.S."/>
            <person name="Roumagnac P."/>
            <person name="Martin D.P."/>
            <person name="Lefeuvre P."/>
            <person name="Varsani A."/>
        </authorList>
    </citation>
    <scope>NUCLEOTIDE SEQUENCE [LARGE SCALE GENOMIC DNA]</scope>
    <source>
        <strain evidence="24">LSaCV-44-LSCO-2013</strain>
    </source>
</reference>
<comment type="subcellular location">
    <subcellularLocation>
        <location evidence="3">Host nucleus</location>
    </subcellularLocation>
</comment>
<dbReference type="Gene3D" id="3.40.1310.20">
    <property type="match status" value="1"/>
</dbReference>
<keyword evidence="8" id="KW-0548">Nucleotidyltransferase</keyword>
<comment type="cofactor">
    <cofactor evidence="2">
        <name>Mg(2+)</name>
        <dbReference type="ChEBI" id="CHEBI:18420"/>
    </cofactor>
</comment>
<evidence type="ECO:0000259" key="23">
    <source>
        <dbReference type="PROSITE" id="PS52020"/>
    </source>
</evidence>
<evidence type="ECO:0000256" key="21">
    <source>
        <dbReference type="ARBA" id="ARBA00032243"/>
    </source>
</evidence>
<evidence type="ECO:0000256" key="2">
    <source>
        <dbReference type="ARBA" id="ARBA00001946"/>
    </source>
</evidence>
<dbReference type="GO" id="GO:0016779">
    <property type="term" value="F:nucleotidyltransferase activity"/>
    <property type="evidence" value="ECO:0007669"/>
    <property type="project" value="UniProtKB-KW"/>
</dbReference>
<keyword evidence="9" id="KW-0235">DNA replication</keyword>
<keyword evidence="13" id="KW-0255">Endonuclease</keyword>
<evidence type="ECO:0000313" key="25">
    <source>
        <dbReference type="Proteomes" id="UP000201805"/>
    </source>
</evidence>
<evidence type="ECO:0000256" key="19">
    <source>
        <dbReference type="ARBA" id="ARBA00023268"/>
    </source>
</evidence>
<dbReference type="InterPro" id="IPR027417">
    <property type="entry name" value="P-loop_NTPase"/>
</dbReference>
<dbReference type="GO" id="GO:0000166">
    <property type="term" value="F:nucleotide binding"/>
    <property type="evidence" value="ECO:0007669"/>
    <property type="project" value="UniProtKB-KW"/>
</dbReference>
<evidence type="ECO:0000256" key="4">
    <source>
        <dbReference type="ARBA" id="ARBA00008545"/>
    </source>
</evidence>
<evidence type="ECO:0000256" key="1">
    <source>
        <dbReference type="ARBA" id="ARBA00001936"/>
    </source>
</evidence>
<keyword evidence="15" id="KW-0347">Helicase</keyword>
<sequence length="263" mass="30408">MEKIRYYILTIPHYAYTPFLHTSCNYVRGQLEQGASGYLHWQMVVFLKSPQRRSFVKKLYGDEAHIEPTRSAAAMEYVWKQETSVPNTQFELGSLPTSRCSSKDWDAIRSSAVEGRMESIPSDVYIRCYNSLKRIAVDHSKPVCIERKIIVYYGPTGTGKSRRAWDEAGFDAYPKDPNTKFWDGYNGHKNVVIDEFRGIINISNVLRWFDRYPVLVEVKGSSAVFKAENIWITSNLHPDDWYPELDPATKLALKRRLLIVNIL</sequence>
<dbReference type="InterPro" id="IPR000605">
    <property type="entry name" value="Helicase_SF3_ssDNA/RNA_vir"/>
</dbReference>
<evidence type="ECO:0000256" key="18">
    <source>
        <dbReference type="ARBA" id="ARBA00023125"/>
    </source>
</evidence>
<dbReference type="OrthoDB" id="9195at10239"/>
<comment type="catalytic activity">
    <reaction evidence="22">
        <text>ATP + H2O = ADP + phosphate + H(+)</text>
        <dbReference type="Rhea" id="RHEA:13065"/>
        <dbReference type="ChEBI" id="CHEBI:15377"/>
        <dbReference type="ChEBI" id="CHEBI:15378"/>
        <dbReference type="ChEBI" id="CHEBI:30616"/>
        <dbReference type="ChEBI" id="CHEBI:43474"/>
        <dbReference type="ChEBI" id="CHEBI:456216"/>
    </reaction>
</comment>
<accession>A0A140AQQ9</accession>
<keyword evidence="17" id="KW-0190">Covalent protein-DNA linkage</keyword>
<evidence type="ECO:0000256" key="17">
    <source>
        <dbReference type="ARBA" id="ARBA00023124"/>
    </source>
</evidence>
<keyword evidence="19" id="KW-0511">Multifunctional enzyme</keyword>
<dbReference type="Pfam" id="PF00910">
    <property type="entry name" value="RNA_helicase"/>
    <property type="match status" value="1"/>
</dbReference>
<dbReference type="GO" id="GO:0003724">
    <property type="term" value="F:RNA helicase activity"/>
    <property type="evidence" value="ECO:0007669"/>
    <property type="project" value="InterPro"/>
</dbReference>
<keyword evidence="25" id="KW-1185">Reference proteome</keyword>
<dbReference type="KEGG" id="vg:26974286"/>
<protein>
    <recommendedName>
        <fullName evidence="5">Replication-associated protein</fullName>
    </recommendedName>
    <alternativeName>
        <fullName evidence="20">ATP-dependent helicase Rep</fullName>
    </alternativeName>
    <alternativeName>
        <fullName evidence="21">RepP</fullName>
    </alternativeName>
</protein>
<dbReference type="GO" id="GO:0016787">
    <property type="term" value="F:hydrolase activity"/>
    <property type="evidence" value="ECO:0007669"/>
    <property type="project" value="UniProtKB-KW"/>
</dbReference>
<name>A0A140AQQ9_9VIRU</name>
<dbReference type="GO" id="GO:0042025">
    <property type="term" value="C:host cell nucleus"/>
    <property type="evidence" value="ECO:0007669"/>
    <property type="project" value="UniProtKB-SubCell"/>
</dbReference>
<dbReference type="PROSITE" id="PS52020">
    <property type="entry name" value="CRESS_DNA_REP"/>
    <property type="match status" value="1"/>
</dbReference>
<dbReference type="GO" id="GO:0004519">
    <property type="term" value="F:endonuclease activity"/>
    <property type="evidence" value="ECO:0007669"/>
    <property type="project" value="UniProtKB-KW"/>
</dbReference>
<keyword evidence="14" id="KW-0378">Hydrolase</keyword>
<dbReference type="Proteomes" id="UP000201805">
    <property type="component" value="Segment"/>
</dbReference>
<dbReference type="RefSeq" id="YP_009237594.1">
    <property type="nucleotide sequence ID" value="NC_029631.1"/>
</dbReference>
<keyword evidence="11" id="KW-0479">Metal-binding</keyword>
<comment type="cofactor">
    <cofactor evidence="1">
        <name>Mn(2+)</name>
        <dbReference type="ChEBI" id="CHEBI:29035"/>
    </cofactor>
</comment>
<evidence type="ECO:0000256" key="6">
    <source>
        <dbReference type="ARBA" id="ARBA00022562"/>
    </source>
</evidence>
<evidence type="ECO:0000256" key="12">
    <source>
        <dbReference type="ARBA" id="ARBA00022741"/>
    </source>
</evidence>
<evidence type="ECO:0000256" key="3">
    <source>
        <dbReference type="ARBA" id="ARBA00004147"/>
    </source>
</evidence>
<keyword evidence="18" id="KW-0238">DNA-binding</keyword>
<keyword evidence="16" id="KW-0067">ATP-binding</keyword>
<dbReference type="GeneID" id="26974286"/>
<evidence type="ECO:0000256" key="9">
    <source>
        <dbReference type="ARBA" id="ARBA00022705"/>
    </source>
</evidence>
<evidence type="ECO:0000256" key="7">
    <source>
        <dbReference type="ARBA" id="ARBA00022679"/>
    </source>
</evidence>